<evidence type="ECO:0000313" key="3">
    <source>
        <dbReference type="Proteomes" id="UP000004728"/>
    </source>
</evidence>
<gene>
    <name evidence="2" type="ORF">Y88_0342</name>
</gene>
<evidence type="ECO:0000313" key="2">
    <source>
        <dbReference type="EMBL" id="EGD58288.1"/>
    </source>
</evidence>
<dbReference type="AlphaFoldDB" id="F1ZAS5"/>
<feature type="signal peptide" evidence="1">
    <location>
        <begin position="1"/>
        <end position="22"/>
    </location>
</feature>
<dbReference type="RefSeq" id="WP_008067059.1">
    <property type="nucleotide sequence ID" value="NZ_AQWK01000011.1"/>
</dbReference>
<proteinExistence type="predicted"/>
<keyword evidence="2" id="KW-0808">Transferase</keyword>
<keyword evidence="3" id="KW-1185">Reference proteome</keyword>
<dbReference type="GO" id="GO:0016301">
    <property type="term" value="F:kinase activity"/>
    <property type="evidence" value="ECO:0007669"/>
    <property type="project" value="UniProtKB-KW"/>
</dbReference>
<dbReference type="InParanoid" id="F1ZAS5"/>
<protein>
    <submittedName>
        <fullName evidence="2">Sensor histidine kinase</fullName>
    </submittedName>
</protein>
<dbReference type="Proteomes" id="UP000004728">
    <property type="component" value="Unassembled WGS sequence"/>
</dbReference>
<organism evidence="2 3">
    <name type="scientific">Novosphingobium nitrogenifigens DSM 19370</name>
    <dbReference type="NCBI Taxonomy" id="983920"/>
    <lineage>
        <taxon>Bacteria</taxon>
        <taxon>Pseudomonadati</taxon>
        <taxon>Pseudomonadota</taxon>
        <taxon>Alphaproteobacteria</taxon>
        <taxon>Sphingomonadales</taxon>
        <taxon>Sphingomonadaceae</taxon>
        <taxon>Novosphingobium</taxon>
    </lineage>
</organism>
<dbReference type="EMBL" id="AEWJ01000043">
    <property type="protein sequence ID" value="EGD58288.1"/>
    <property type="molecule type" value="Genomic_DNA"/>
</dbReference>
<dbReference type="HOGENOM" id="CLU_1990347_0_0_5"/>
<keyword evidence="2" id="KW-0418">Kinase</keyword>
<comment type="caution">
    <text evidence="2">The sequence shown here is derived from an EMBL/GenBank/DDBJ whole genome shotgun (WGS) entry which is preliminary data.</text>
</comment>
<name>F1ZAS5_9SPHN</name>
<feature type="chain" id="PRO_5003274230" evidence="1">
    <location>
        <begin position="23"/>
        <end position="143"/>
    </location>
</feature>
<keyword evidence="1" id="KW-0732">Signal</keyword>
<evidence type="ECO:0000256" key="1">
    <source>
        <dbReference type="SAM" id="SignalP"/>
    </source>
</evidence>
<accession>F1ZAS5</accession>
<sequence length="143" mass="16221">MRKVLAGAVMLATVCLGSAAQAQEWGIRLEYGQPGYGPGYGRPAPVDWHGDWRGDWRGRNDMVCSGQRAGMLEQRLRHEVDEGDIDPGTAGRMHENIDRLEDRQRHECAEGDWDSVSRIAGRYDEIEGWMNAEARRSHWRGGW</sequence>
<dbReference type="OrthoDB" id="7510900at2"/>
<reference evidence="2 3" key="1">
    <citation type="journal article" date="2012" name="J. Bacteriol.">
        <title>Draft Genome Sequence of Novosphingobium nitrogenifigens Y88T.</title>
        <authorList>
            <person name="Strabala T.J."/>
            <person name="Macdonald L."/>
            <person name="Liu V."/>
            <person name="Smit A.M."/>
        </authorList>
    </citation>
    <scope>NUCLEOTIDE SEQUENCE [LARGE SCALE GENOMIC DNA]</scope>
    <source>
        <strain evidence="2 3">DSM 19370</strain>
    </source>
</reference>